<sequence length="360" mass="39463">MNDKTIRLEDVAKLAGVSVGSASRVLNHAPNVTQEVREKVERAMRALRYQPSHAARSLRSRSTKTIGCMFSDVTNPLYARAFRALEESFRSDGYMLLLAHGLNDEQRELESLRTFQERGMDGVICAPGHERSPEIAAVLNAMSMPVLLYDREIPGSRADAVLFDHVEGMKQACGRLFELGHTRIALALWNAGSRPVRKRIEGYRAAYRAANLECPDLILRQPTPTSSVYDELLSMLEGPHPPTALIAQGTHILVSALSAVAHTGRKVPSDFSVVSIGDSDFVQTHDPAISALRTDVATVAAHAKALLLSRLGKDAEDNAAPRRVLVPYALFERDSCAPAPQTAVPETRMRRASSPKQHSQ</sequence>
<dbReference type="InterPro" id="IPR000843">
    <property type="entry name" value="HTH_LacI"/>
</dbReference>
<dbReference type="Pfam" id="PF13377">
    <property type="entry name" value="Peripla_BP_3"/>
    <property type="match status" value="1"/>
</dbReference>
<comment type="caution">
    <text evidence="6">The sequence shown here is derived from an EMBL/GenBank/DDBJ whole genome shotgun (WGS) entry which is preliminary data.</text>
</comment>
<keyword evidence="3" id="KW-0804">Transcription</keyword>
<evidence type="ECO:0000256" key="2">
    <source>
        <dbReference type="ARBA" id="ARBA00023125"/>
    </source>
</evidence>
<dbReference type="Pfam" id="PF00356">
    <property type="entry name" value="LacI"/>
    <property type="match status" value="1"/>
</dbReference>
<gene>
    <name evidence="6" type="ORF">JJ685_03220</name>
</gene>
<protein>
    <submittedName>
        <fullName evidence="6">Substrate-binding domain-containing protein</fullName>
    </submittedName>
</protein>
<evidence type="ECO:0000313" key="7">
    <source>
        <dbReference type="Proteomes" id="UP000599109"/>
    </source>
</evidence>
<dbReference type="SUPFAM" id="SSF47413">
    <property type="entry name" value="lambda repressor-like DNA-binding domains"/>
    <property type="match status" value="1"/>
</dbReference>
<evidence type="ECO:0000256" key="3">
    <source>
        <dbReference type="ARBA" id="ARBA00023163"/>
    </source>
</evidence>
<dbReference type="GO" id="GO:0000976">
    <property type="term" value="F:transcription cis-regulatory region binding"/>
    <property type="evidence" value="ECO:0007669"/>
    <property type="project" value="TreeGrafter"/>
</dbReference>
<dbReference type="SUPFAM" id="SSF53822">
    <property type="entry name" value="Periplasmic binding protein-like I"/>
    <property type="match status" value="1"/>
</dbReference>
<keyword evidence="2" id="KW-0238">DNA-binding</keyword>
<evidence type="ECO:0000256" key="1">
    <source>
        <dbReference type="ARBA" id="ARBA00023015"/>
    </source>
</evidence>
<dbReference type="CDD" id="cd06281">
    <property type="entry name" value="PBP1_LacI-like"/>
    <property type="match status" value="1"/>
</dbReference>
<name>A0A936YWW5_9BURK</name>
<feature type="region of interest" description="Disordered" evidence="4">
    <location>
        <begin position="337"/>
        <end position="360"/>
    </location>
</feature>
<proteinExistence type="predicted"/>
<dbReference type="InterPro" id="IPR010982">
    <property type="entry name" value="Lambda_DNA-bd_dom_sf"/>
</dbReference>
<keyword evidence="1" id="KW-0805">Transcription regulation</keyword>
<dbReference type="GO" id="GO:0003700">
    <property type="term" value="F:DNA-binding transcription factor activity"/>
    <property type="evidence" value="ECO:0007669"/>
    <property type="project" value="TreeGrafter"/>
</dbReference>
<keyword evidence="7" id="KW-1185">Reference proteome</keyword>
<dbReference type="InterPro" id="IPR028082">
    <property type="entry name" value="Peripla_BP_I"/>
</dbReference>
<dbReference type="InterPro" id="IPR046335">
    <property type="entry name" value="LacI/GalR-like_sensor"/>
</dbReference>
<dbReference type="PROSITE" id="PS50932">
    <property type="entry name" value="HTH_LACI_2"/>
    <property type="match status" value="1"/>
</dbReference>
<dbReference type="CDD" id="cd01392">
    <property type="entry name" value="HTH_LacI"/>
    <property type="match status" value="1"/>
</dbReference>
<dbReference type="Gene3D" id="3.40.50.2300">
    <property type="match status" value="2"/>
</dbReference>
<evidence type="ECO:0000256" key="4">
    <source>
        <dbReference type="SAM" id="MobiDB-lite"/>
    </source>
</evidence>
<dbReference type="AlphaFoldDB" id="A0A936YWW5"/>
<reference evidence="6 7" key="1">
    <citation type="journal article" date="2017" name="Int. J. Syst. Evol. Microbiol.">
        <title>Ramlibacter monticola sp. nov., isolated from forest soil.</title>
        <authorList>
            <person name="Chaudhary D.K."/>
            <person name="Kim J."/>
        </authorList>
    </citation>
    <scope>NUCLEOTIDE SEQUENCE [LARGE SCALE GENOMIC DNA]</scope>
    <source>
        <strain evidence="6 7">KACC 19175</strain>
    </source>
</reference>
<dbReference type="PROSITE" id="PS00356">
    <property type="entry name" value="HTH_LACI_1"/>
    <property type="match status" value="1"/>
</dbReference>
<evidence type="ECO:0000313" key="6">
    <source>
        <dbReference type="EMBL" id="MBL0390147.1"/>
    </source>
</evidence>
<accession>A0A936YWW5</accession>
<dbReference type="Proteomes" id="UP000599109">
    <property type="component" value="Unassembled WGS sequence"/>
</dbReference>
<dbReference type="PANTHER" id="PTHR30146">
    <property type="entry name" value="LACI-RELATED TRANSCRIPTIONAL REPRESSOR"/>
    <property type="match status" value="1"/>
</dbReference>
<dbReference type="SMART" id="SM00354">
    <property type="entry name" value="HTH_LACI"/>
    <property type="match status" value="1"/>
</dbReference>
<feature type="domain" description="HTH lacI-type" evidence="5">
    <location>
        <begin position="6"/>
        <end position="60"/>
    </location>
</feature>
<dbReference type="PANTHER" id="PTHR30146:SF138">
    <property type="entry name" value="TRANSCRIPTIONAL REGULATORY PROTEIN"/>
    <property type="match status" value="1"/>
</dbReference>
<organism evidence="6 7">
    <name type="scientific">Ramlibacter monticola</name>
    <dbReference type="NCBI Taxonomy" id="1926872"/>
    <lineage>
        <taxon>Bacteria</taxon>
        <taxon>Pseudomonadati</taxon>
        <taxon>Pseudomonadota</taxon>
        <taxon>Betaproteobacteria</taxon>
        <taxon>Burkholderiales</taxon>
        <taxon>Comamonadaceae</taxon>
        <taxon>Ramlibacter</taxon>
    </lineage>
</organism>
<dbReference type="EMBL" id="JAEQNE010000001">
    <property type="protein sequence ID" value="MBL0390147.1"/>
    <property type="molecule type" value="Genomic_DNA"/>
</dbReference>
<dbReference type="RefSeq" id="WP_201672719.1">
    <property type="nucleotide sequence ID" value="NZ_JAEQNE010000001.1"/>
</dbReference>
<evidence type="ECO:0000259" key="5">
    <source>
        <dbReference type="PROSITE" id="PS50932"/>
    </source>
</evidence>
<dbReference type="Gene3D" id="1.10.260.40">
    <property type="entry name" value="lambda repressor-like DNA-binding domains"/>
    <property type="match status" value="1"/>
</dbReference>